<name>A0AAV2ZBA3_9STRA</name>
<proteinExistence type="predicted"/>
<evidence type="ECO:0000313" key="2">
    <source>
        <dbReference type="EMBL" id="DBA01895.1"/>
    </source>
</evidence>
<dbReference type="EMBL" id="DAKRPA010000040">
    <property type="protein sequence ID" value="DBA01895.1"/>
    <property type="molecule type" value="Genomic_DNA"/>
</dbReference>
<protein>
    <submittedName>
        <fullName evidence="2">Uncharacterized protein</fullName>
    </submittedName>
</protein>
<reference evidence="2" key="1">
    <citation type="submission" date="2022-11" db="EMBL/GenBank/DDBJ databases">
        <authorList>
            <person name="Morgan W.R."/>
            <person name="Tartar A."/>
        </authorList>
    </citation>
    <scope>NUCLEOTIDE SEQUENCE</scope>
    <source>
        <strain evidence="2">ARSEF 373</strain>
    </source>
</reference>
<feature type="region of interest" description="Disordered" evidence="1">
    <location>
        <begin position="1"/>
        <end position="31"/>
    </location>
</feature>
<reference evidence="2" key="2">
    <citation type="journal article" date="2023" name="Microbiol Resour">
        <title>Decontamination and Annotation of the Draft Genome Sequence of the Oomycete Lagenidium giganteum ARSEF 373.</title>
        <authorList>
            <person name="Morgan W.R."/>
            <person name="Tartar A."/>
        </authorList>
    </citation>
    <scope>NUCLEOTIDE SEQUENCE</scope>
    <source>
        <strain evidence="2">ARSEF 373</strain>
    </source>
</reference>
<organism evidence="2 3">
    <name type="scientific">Lagenidium giganteum</name>
    <dbReference type="NCBI Taxonomy" id="4803"/>
    <lineage>
        <taxon>Eukaryota</taxon>
        <taxon>Sar</taxon>
        <taxon>Stramenopiles</taxon>
        <taxon>Oomycota</taxon>
        <taxon>Peronosporomycetes</taxon>
        <taxon>Pythiales</taxon>
        <taxon>Pythiaceae</taxon>
    </lineage>
</organism>
<dbReference type="AlphaFoldDB" id="A0AAV2ZBA3"/>
<sequence length="102" mass="11469">MQDCPTASEAEKEEARQRNKRAKTARVHSAPARHQVVINELIEVPFCPDTDRPTASEAEKEEARQRNKRAKTARVHSAPARHQVVINELIETLVLIATATSY</sequence>
<evidence type="ECO:0000256" key="1">
    <source>
        <dbReference type="SAM" id="MobiDB-lite"/>
    </source>
</evidence>
<comment type="caution">
    <text evidence="2">The sequence shown here is derived from an EMBL/GenBank/DDBJ whole genome shotgun (WGS) entry which is preliminary data.</text>
</comment>
<gene>
    <name evidence="2" type="ORF">N0F65_006043</name>
</gene>
<keyword evidence="3" id="KW-1185">Reference proteome</keyword>
<feature type="compositionally biased region" description="Basic and acidic residues" evidence="1">
    <location>
        <begin position="49"/>
        <end position="65"/>
    </location>
</feature>
<accession>A0AAV2ZBA3</accession>
<evidence type="ECO:0000313" key="3">
    <source>
        <dbReference type="Proteomes" id="UP001146120"/>
    </source>
</evidence>
<feature type="region of interest" description="Disordered" evidence="1">
    <location>
        <begin position="47"/>
        <end position="79"/>
    </location>
</feature>
<dbReference type="Proteomes" id="UP001146120">
    <property type="component" value="Unassembled WGS sequence"/>
</dbReference>